<dbReference type="PANTHER" id="PTHR42648">
    <property type="entry name" value="TRANSPOSASE, PUTATIVE-RELATED"/>
    <property type="match status" value="1"/>
</dbReference>
<dbReference type="SUPFAM" id="SSF53098">
    <property type="entry name" value="Ribonuclease H-like"/>
    <property type="match status" value="1"/>
</dbReference>
<sequence>MYVSSSEYSKRKWNFNLKGIKRQFATAYTPQQNGVVEWMNRTLLERTRAMLGAASLKKAFWAEAVNIACYIVNCSPSTAIELKTPMQI</sequence>
<accession>A0A5D3DE79</accession>
<comment type="caution">
    <text evidence="2">The sequence shown here is derived from an EMBL/GenBank/DDBJ whole genome shotgun (WGS) entry which is preliminary data.</text>
</comment>
<evidence type="ECO:0000313" key="3">
    <source>
        <dbReference type="Proteomes" id="UP000321947"/>
    </source>
</evidence>
<dbReference type="InterPro" id="IPR036397">
    <property type="entry name" value="RNaseH_sf"/>
</dbReference>
<dbReference type="Gene3D" id="3.30.420.10">
    <property type="entry name" value="Ribonuclease H-like superfamily/Ribonuclease H"/>
    <property type="match status" value="1"/>
</dbReference>
<dbReference type="GO" id="GO:0015074">
    <property type="term" value="P:DNA integration"/>
    <property type="evidence" value="ECO:0007669"/>
    <property type="project" value="InterPro"/>
</dbReference>
<dbReference type="EMBL" id="SSTD01005479">
    <property type="protein sequence ID" value="TYK21894.1"/>
    <property type="molecule type" value="Genomic_DNA"/>
</dbReference>
<dbReference type="GO" id="GO:0003676">
    <property type="term" value="F:nucleic acid binding"/>
    <property type="evidence" value="ECO:0007669"/>
    <property type="project" value="InterPro"/>
</dbReference>
<name>A0A5D3DE79_CUCMM</name>
<evidence type="ECO:0000259" key="1">
    <source>
        <dbReference type="PROSITE" id="PS50994"/>
    </source>
</evidence>
<reference evidence="2 3" key="1">
    <citation type="submission" date="2019-08" db="EMBL/GenBank/DDBJ databases">
        <title>Draft genome sequences of two oriental melons (Cucumis melo L. var makuwa).</title>
        <authorList>
            <person name="Kwon S.-Y."/>
        </authorList>
    </citation>
    <scope>NUCLEOTIDE SEQUENCE [LARGE SCALE GENOMIC DNA]</scope>
    <source>
        <strain evidence="3">cv. Chang Bougi</strain>
        <tissue evidence="2">Leaf</tissue>
    </source>
</reference>
<dbReference type="InterPro" id="IPR012337">
    <property type="entry name" value="RNaseH-like_sf"/>
</dbReference>
<dbReference type="PROSITE" id="PS50994">
    <property type="entry name" value="INTEGRASE"/>
    <property type="match status" value="1"/>
</dbReference>
<dbReference type="InterPro" id="IPR001584">
    <property type="entry name" value="Integrase_cat-core"/>
</dbReference>
<evidence type="ECO:0000313" key="2">
    <source>
        <dbReference type="EMBL" id="TYK21894.1"/>
    </source>
</evidence>
<dbReference type="AlphaFoldDB" id="A0A5D3DE79"/>
<feature type="domain" description="Integrase catalytic" evidence="1">
    <location>
        <begin position="1"/>
        <end position="88"/>
    </location>
</feature>
<proteinExistence type="predicted"/>
<dbReference type="PANTHER" id="PTHR42648:SF28">
    <property type="entry name" value="TRANSPOSON-ENCODED PROTEIN WITH RIBONUCLEASE H-LIKE AND RETROVIRUS ZINC FINGER-LIKE DOMAINS"/>
    <property type="match status" value="1"/>
</dbReference>
<dbReference type="InterPro" id="IPR039537">
    <property type="entry name" value="Retrotran_Ty1/copia-like"/>
</dbReference>
<gene>
    <name evidence="2" type="ORF">E5676_scaffold494G00300</name>
</gene>
<dbReference type="Proteomes" id="UP000321947">
    <property type="component" value="Unassembled WGS sequence"/>
</dbReference>
<organism evidence="2 3">
    <name type="scientific">Cucumis melo var. makuwa</name>
    <name type="common">Oriental melon</name>
    <dbReference type="NCBI Taxonomy" id="1194695"/>
    <lineage>
        <taxon>Eukaryota</taxon>
        <taxon>Viridiplantae</taxon>
        <taxon>Streptophyta</taxon>
        <taxon>Embryophyta</taxon>
        <taxon>Tracheophyta</taxon>
        <taxon>Spermatophyta</taxon>
        <taxon>Magnoliopsida</taxon>
        <taxon>eudicotyledons</taxon>
        <taxon>Gunneridae</taxon>
        <taxon>Pentapetalae</taxon>
        <taxon>rosids</taxon>
        <taxon>fabids</taxon>
        <taxon>Cucurbitales</taxon>
        <taxon>Cucurbitaceae</taxon>
        <taxon>Benincaseae</taxon>
        <taxon>Cucumis</taxon>
    </lineage>
</organism>
<protein>
    <submittedName>
        <fullName evidence="2">Gag-Pol</fullName>
    </submittedName>
</protein>